<gene>
    <name evidence="2" type="ORF">K461DRAFT_26807</name>
</gene>
<reference evidence="2" key="1">
    <citation type="journal article" date="2020" name="Stud. Mycol.">
        <title>101 Dothideomycetes genomes: a test case for predicting lifestyles and emergence of pathogens.</title>
        <authorList>
            <person name="Haridas S."/>
            <person name="Albert R."/>
            <person name="Binder M."/>
            <person name="Bloem J."/>
            <person name="Labutti K."/>
            <person name="Salamov A."/>
            <person name="Andreopoulos B."/>
            <person name="Baker S."/>
            <person name="Barry K."/>
            <person name="Bills G."/>
            <person name="Bluhm B."/>
            <person name="Cannon C."/>
            <person name="Castanera R."/>
            <person name="Culley D."/>
            <person name="Daum C."/>
            <person name="Ezra D."/>
            <person name="Gonzalez J."/>
            <person name="Henrissat B."/>
            <person name="Kuo A."/>
            <person name="Liang C."/>
            <person name="Lipzen A."/>
            <person name="Lutzoni F."/>
            <person name="Magnuson J."/>
            <person name="Mondo S."/>
            <person name="Nolan M."/>
            <person name="Ohm R."/>
            <person name="Pangilinan J."/>
            <person name="Park H.-J."/>
            <person name="Ramirez L."/>
            <person name="Alfaro M."/>
            <person name="Sun H."/>
            <person name="Tritt A."/>
            <person name="Yoshinaga Y."/>
            <person name="Zwiers L.-H."/>
            <person name="Turgeon B."/>
            <person name="Goodwin S."/>
            <person name="Spatafora J."/>
            <person name="Crous P."/>
            <person name="Grigoriev I."/>
        </authorList>
    </citation>
    <scope>NUCLEOTIDE SEQUENCE</scope>
    <source>
        <strain evidence="2">CBS 260.36</strain>
    </source>
</reference>
<dbReference type="EMBL" id="ML996081">
    <property type="protein sequence ID" value="KAF2157909.1"/>
    <property type="molecule type" value="Genomic_DNA"/>
</dbReference>
<dbReference type="Proteomes" id="UP000799439">
    <property type="component" value="Unassembled WGS sequence"/>
</dbReference>
<protein>
    <submittedName>
        <fullName evidence="2">Uncharacterized protein</fullName>
    </submittedName>
</protein>
<evidence type="ECO:0000313" key="2">
    <source>
        <dbReference type="EMBL" id="KAF2157909.1"/>
    </source>
</evidence>
<sequence>MCPLILVHGASISFHEPATGLKLSKCHEIKCQKRESIITFETHLHGHQNLLVCAERVTSCYHCYPTSPPPLPQIHSNGPMPLSLISPSSADQNNRPAAHQTTTKQCQPAAYHARTAVTPRATPQQRRDQ</sequence>
<evidence type="ECO:0000256" key="1">
    <source>
        <dbReference type="SAM" id="MobiDB-lite"/>
    </source>
</evidence>
<proteinExistence type="predicted"/>
<feature type="region of interest" description="Disordered" evidence="1">
    <location>
        <begin position="72"/>
        <end position="129"/>
    </location>
</feature>
<name>A0A9P4JFJ2_9PEZI</name>
<organism evidence="2 3">
    <name type="scientific">Myriangium duriaei CBS 260.36</name>
    <dbReference type="NCBI Taxonomy" id="1168546"/>
    <lineage>
        <taxon>Eukaryota</taxon>
        <taxon>Fungi</taxon>
        <taxon>Dikarya</taxon>
        <taxon>Ascomycota</taxon>
        <taxon>Pezizomycotina</taxon>
        <taxon>Dothideomycetes</taxon>
        <taxon>Dothideomycetidae</taxon>
        <taxon>Myriangiales</taxon>
        <taxon>Myriangiaceae</taxon>
        <taxon>Myriangium</taxon>
    </lineage>
</organism>
<dbReference type="AlphaFoldDB" id="A0A9P4JFJ2"/>
<comment type="caution">
    <text evidence="2">The sequence shown here is derived from an EMBL/GenBank/DDBJ whole genome shotgun (WGS) entry which is preliminary data.</text>
</comment>
<evidence type="ECO:0000313" key="3">
    <source>
        <dbReference type="Proteomes" id="UP000799439"/>
    </source>
</evidence>
<feature type="compositionally biased region" description="Polar residues" evidence="1">
    <location>
        <begin position="85"/>
        <end position="106"/>
    </location>
</feature>
<accession>A0A9P4JFJ2</accession>
<keyword evidence="3" id="KW-1185">Reference proteome</keyword>